<dbReference type="Pfam" id="PF13649">
    <property type="entry name" value="Methyltransf_25"/>
    <property type="match status" value="1"/>
</dbReference>
<dbReference type="GO" id="GO:0032259">
    <property type="term" value="P:methylation"/>
    <property type="evidence" value="ECO:0007669"/>
    <property type="project" value="UniProtKB-KW"/>
</dbReference>
<dbReference type="Gene3D" id="3.40.50.150">
    <property type="entry name" value="Vaccinia Virus protein VP39"/>
    <property type="match status" value="1"/>
</dbReference>
<sequence length="217" mass="23387">MADPSSLSTTQAFYDAIAVDYAELFRTELDVKPVDRALLTAFAELARTADLGPVADLGSGPGHVTALLHSLGVDVFGVDLSSEMVAVARRLHPGLRFDQGSMTALDLADGSLGGVVSWYSLIHTPPELLPAVFAEFHRLLVPGGHLLTAFQVGDRPMHVEQPFGHPVSLDFHRLSPDQVEDLLRATGFIVNVRTVREPVSTEKTRQACLLAQKPAIS</sequence>
<evidence type="ECO:0000313" key="5">
    <source>
        <dbReference type="Proteomes" id="UP000184501"/>
    </source>
</evidence>
<evidence type="ECO:0000256" key="1">
    <source>
        <dbReference type="ARBA" id="ARBA00022603"/>
    </source>
</evidence>
<proteinExistence type="predicted"/>
<keyword evidence="5" id="KW-1185">Reference proteome</keyword>
<organism evidence="4 5">
    <name type="scientific">Streptoalloteichus hindustanus</name>
    <dbReference type="NCBI Taxonomy" id="2017"/>
    <lineage>
        <taxon>Bacteria</taxon>
        <taxon>Bacillati</taxon>
        <taxon>Actinomycetota</taxon>
        <taxon>Actinomycetes</taxon>
        <taxon>Pseudonocardiales</taxon>
        <taxon>Pseudonocardiaceae</taxon>
        <taxon>Streptoalloteichus</taxon>
    </lineage>
</organism>
<dbReference type="InterPro" id="IPR029063">
    <property type="entry name" value="SAM-dependent_MTases_sf"/>
</dbReference>
<dbReference type="RefSeq" id="WP_073484397.1">
    <property type="nucleotide sequence ID" value="NZ_FQVN01000005.1"/>
</dbReference>
<dbReference type="AlphaFoldDB" id="A0A1M5F6V7"/>
<keyword evidence="2 4" id="KW-0808">Transferase</keyword>
<name>A0A1M5F6V7_STRHI</name>
<evidence type="ECO:0000259" key="3">
    <source>
        <dbReference type="Pfam" id="PF13649"/>
    </source>
</evidence>
<dbReference type="PANTHER" id="PTHR43861:SF1">
    <property type="entry name" value="TRANS-ACONITATE 2-METHYLTRANSFERASE"/>
    <property type="match status" value="1"/>
</dbReference>
<dbReference type="STRING" id="2017.SAMN05444320_105300"/>
<dbReference type="OrthoDB" id="9805171at2"/>
<evidence type="ECO:0000256" key="2">
    <source>
        <dbReference type="ARBA" id="ARBA00022679"/>
    </source>
</evidence>
<keyword evidence="1 4" id="KW-0489">Methyltransferase</keyword>
<dbReference type="SUPFAM" id="SSF53335">
    <property type="entry name" value="S-adenosyl-L-methionine-dependent methyltransferases"/>
    <property type="match status" value="1"/>
</dbReference>
<gene>
    <name evidence="4" type="ORF">SAMN05444320_105300</name>
</gene>
<protein>
    <submittedName>
        <fullName evidence="4">Methyltransferase domain-containing protein</fullName>
    </submittedName>
</protein>
<feature type="domain" description="Methyltransferase" evidence="3">
    <location>
        <begin position="54"/>
        <end position="144"/>
    </location>
</feature>
<dbReference type="InterPro" id="IPR041698">
    <property type="entry name" value="Methyltransf_25"/>
</dbReference>
<dbReference type="EMBL" id="FQVN01000005">
    <property type="protein sequence ID" value="SHF87293.1"/>
    <property type="molecule type" value="Genomic_DNA"/>
</dbReference>
<accession>A0A1M5F6V7</accession>
<dbReference type="Proteomes" id="UP000184501">
    <property type="component" value="Unassembled WGS sequence"/>
</dbReference>
<reference evidence="4 5" key="1">
    <citation type="submission" date="2016-11" db="EMBL/GenBank/DDBJ databases">
        <authorList>
            <person name="Jaros S."/>
            <person name="Januszkiewicz K."/>
            <person name="Wedrychowicz H."/>
        </authorList>
    </citation>
    <scope>NUCLEOTIDE SEQUENCE [LARGE SCALE GENOMIC DNA]</scope>
    <source>
        <strain evidence="4 5">DSM 44523</strain>
    </source>
</reference>
<dbReference type="GO" id="GO:0008168">
    <property type="term" value="F:methyltransferase activity"/>
    <property type="evidence" value="ECO:0007669"/>
    <property type="project" value="UniProtKB-KW"/>
</dbReference>
<dbReference type="PANTHER" id="PTHR43861">
    <property type="entry name" value="TRANS-ACONITATE 2-METHYLTRANSFERASE-RELATED"/>
    <property type="match status" value="1"/>
</dbReference>
<dbReference type="CDD" id="cd02440">
    <property type="entry name" value="AdoMet_MTases"/>
    <property type="match status" value="1"/>
</dbReference>
<evidence type="ECO:0000313" key="4">
    <source>
        <dbReference type="EMBL" id="SHF87293.1"/>
    </source>
</evidence>